<dbReference type="KEGG" id="ppp:112290992"/>
<dbReference type="GO" id="GO:0005794">
    <property type="term" value="C:Golgi apparatus"/>
    <property type="evidence" value="ECO:0000318"/>
    <property type="project" value="GO_Central"/>
</dbReference>
<comment type="similarity">
    <text evidence="3 7">Belongs to the PRA1 family.</text>
</comment>
<keyword evidence="7" id="KW-0813">Transport</keyword>
<protein>
    <recommendedName>
        <fullName evidence="7">PRA1 family protein</fullName>
    </recommendedName>
</protein>
<feature type="transmembrane region" description="Helical" evidence="7">
    <location>
        <begin position="139"/>
        <end position="172"/>
    </location>
</feature>
<dbReference type="OMA" id="MQKNLNY"/>
<keyword evidence="5 7" id="KW-1133">Transmembrane helix</keyword>
<keyword evidence="4 7" id="KW-0812">Transmembrane</keyword>
<dbReference type="HOGENOM" id="CLU_060198_1_0_1"/>
<evidence type="ECO:0000313" key="10">
    <source>
        <dbReference type="Proteomes" id="UP000006727"/>
    </source>
</evidence>
<dbReference type="PANTHER" id="PTHR19317">
    <property type="entry name" value="PRENYLATED RAB ACCEPTOR 1-RELATED"/>
    <property type="match status" value="1"/>
</dbReference>
<dbReference type="EMBL" id="ABEU02000001">
    <property type="protein sequence ID" value="PNR62496.1"/>
    <property type="molecule type" value="Genomic_DNA"/>
</dbReference>
<feature type="transmembrane region" description="Helical" evidence="7">
    <location>
        <begin position="77"/>
        <end position="96"/>
    </location>
</feature>
<dbReference type="GO" id="GO:0016020">
    <property type="term" value="C:membrane"/>
    <property type="evidence" value="ECO:0007669"/>
    <property type="project" value="UniProtKB-SubCell"/>
</dbReference>
<dbReference type="EnsemblPlants" id="Pp3c1_21000V3.3">
    <property type="protein sequence ID" value="PAC:32966985.CDS.1"/>
    <property type="gene ID" value="Pp3c1_21000"/>
</dbReference>
<dbReference type="RefSeq" id="XP_024393670.1">
    <property type="nucleotide sequence ID" value="XM_024537902.2"/>
</dbReference>
<dbReference type="eggNOG" id="KOG3142">
    <property type="taxonomic scope" value="Eukaryota"/>
</dbReference>
<gene>
    <name evidence="9" type="primary">LOC112290992</name>
    <name evidence="8" type="ORF">PHYPA_000920</name>
</gene>
<dbReference type="InterPro" id="IPR004895">
    <property type="entry name" value="Prenylated_rab_accept_PRA1"/>
</dbReference>
<evidence type="ECO:0000256" key="4">
    <source>
        <dbReference type="ARBA" id="ARBA00022692"/>
    </source>
</evidence>
<evidence type="ECO:0000256" key="1">
    <source>
        <dbReference type="ARBA" id="ARBA00002501"/>
    </source>
</evidence>
<reference evidence="8 10" key="2">
    <citation type="journal article" date="2018" name="Plant J.">
        <title>The Physcomitrella patens chromosome-scale assembly reveals moss genome structure and evolution.</title>
        <authorList>
            <person name="Lang D."/>
            <person name="Ullrich K.K."/>
            <person name="Murat F."/>
            <person name="Fuchs J."/>
            <person name="Jenkins J."/>
            <person name="Haas F.B."/>
            <person name="Piednoel M."/>
            <person name="Gundlach H."/>
            <person name="Van Bel M."/>
            <person name="Meyberg R."/>
            <person name="Vives C."/>
            <person name="Morata J."/>
            <person name="Symeonidi A."/>
            <person name="Hiss M."/>
            <person name="Muchero W."/>
            <person name="Kamisugi Y."/>
            <person name="Saleh O."/>
            <person name="Blanc G."/>
            <person name="Decker E.L."/>
            <person name="van Gessel N."/>
            <person name="Grimwood J."/>
            <person name="Hayes R.D."/>
            <person name="Graham S.W."/>
            <person name="Gunter L.E."/>
            <person name="McDaniel S.F."/>
            <person name="Hoernstein S.N.W."/>
            <person name="Larsson A."/>
            <person name="Li F.W."/>
            <person name="Perroud P.F."/>
            <person name="Phillips J."/>
            <person name="Ranjan P."/>
            <person name="Rokshar D.S."/>
            <person name="Rothfels C.J."/>
            <person name="Schneider L."/>
            <person name="Shu S."/>
            <person name="Stevenson D.W."/>
            <person name="Thummler F."/>
            <person name="Tillich M."/>
            <person name="Villarreal Aguilar J.C."/>
            <person name="Widiez T."/>
            <person name="Wong G.K."/>
            <person name="Wymore A."/>
            <person name="Zhang Y."/>
            <person name="Zimmer A.D."/>
            <person name="Quatrano R.S."/>
            <person name="Mayer K.F.X."/>
            <person name="Goodstein D."/>
            <person name="Casacuberta J.M."/>
            <person name="Vandepoele K."/>
            <person name="Reski R."/>
            <person name="Cuming A.C."/>
            <person name="Tuskan G.A."/>
            <person name="Maumus F."/>
            <person name="Salse J."/>
            <person name="Schmutz J."/>
            <person name="Rensing S.A."/>
        </authorList>
    </citation>
    <scope>NUCLEOTIDE SEQUENCE [LARGE SCALE GENOMIC DNA]</scope>
    <source>
        <strain evidence="9 10">cv. Gransden 2004</strain>
    </source>
</reference>
<dbReference type="EnsemblPlants" id="Pp3c1_21000V3.1">
    <property type="protein sequence ID" value="PAC:32966983.CDS.1"/>
    <property type="gene ID" value="Pp3c1_21000"/>
</dbReference>
<comment type="function">
    <text evidence="1 7">May be involved in both secretory and endocytic intracellular trafficking in the endosomal/prevacuolar compartments.</text>
</comment>
<evidence type="ECO:0000256" key="7">
    <source>
        <dbReference type="RuleBase" id="RU363107"/>
    </source>
</evidence>
<dbReference type="Pfam" id="PF03208">
    <property type="entry name" value="PRA1"/>
    <property type="match status" value="1"/>
</dbReference>
<dbReference type="Gramene" id="Pp3c1_21000V3.3">
    <property type="protein sequence ID" value="PAC:32966985.CDS.1"/>
    <property type="gene ID" value="Pp3c1_21000"/>
</dbReference>
<reference evidence="9" key="3">
    <citation type="submission" date="2020-12" db="UniProtKB">
        <authorList>
            <consortium name="EnsemblPlants"/>
        </authorList>
    </citation>
    <scope>IDENTIFICATION</scope>
</reference>
<keyword evidence="10" id="KW-1185">Reference proteome</keyword>
<dbReference type="PANTHER" id="PTHR19317:SF0">
    <property type="entry name" value="PRENYLATED RAB ACCEPTOR PROTEIN 1"/>
    <property type="match status" value="1"/>
</dbReference>
<reference evidence="8 10" key="1">
    <citation type="journal article" date="2008" name="Science">
        <title>The Physcomitrella genome reveals evolutionary insights into the conquest of land by plants.</title>
        <authorList>
            <person name="Rensing S."/>
            <person name="Lang D."/>
            <person name="Zimmer A."/>
            <person name="Terry A."/>
            <person name="Salamov A."/>
            <person name="Shapiro H."/>
            <person name="Nishiyama T."/>
            <person name="Perroud P.-F."/>
            <person name="Lindquist E."/>
            <person name="Kamisugi Y."/>
            <person name="Tanahashi T."/>
            <person name="Sakakibara K."/>
            <person name="Fujita T."/>
            <person name="Oishi K."/>
            <person name="Shin-I T."/>
            <person name="Kuroki Y."/>
            <person name="Toyoda A."/>
            <person name="Suzuki Y."/>
            <person name="Hashimoto A."/>
            <person name="Yamaguchi K."/>
            <person name="Sugano A."/>
            <person name="Kohara Y."/>
            <person name="Fujiyama A."/>
            <person name="Anterola A."/>
            <person name="Aoki S."/>
            <person name="Ashton N."/>
            <person name="Barbazuk W.B."/>
            <person name="Barker E."/>
            <person name="Bennetzen J."/>
            <person name="Bezanilla M."/>
            <person name="Blankenship R."/>
            <person name="Cho S.H."/>
            <person name="Dutcher S."/>
            <person name="Estelle M."/>
            <person name="Fawcett J.A."/>
            <person name="Gundlach H."/>
            <person name="Hanada K."/>
            <person name="Heyl A."/>
            <person name="Hicks K.A."/>
            <person name="Hugh J."/>
            <person name="Lohr M."/>
            <person name="Mayer K."/>
            <person name="Melkozernov A."/>
            <person name="Murata T."/>
            <person name="Nelson D."/>
            <person name="Pils B."/>
            <person name="Prigge M."/>
            <person name="Reiss B."/>
            <person name="Renner T."/>
            <person name="Rombauts S."/>
            <person name="Rushton P."/>
            <person name="Sanderfoot A."/>
            <person name="Schween G."/>
            <person name="Shiu S.-H."/>
            <person name="Stueber K."/>
            <person name="Theodoulou F.L."/>
            <person name="Tu H."/>
            <person name="Van de Peer Y."/>
            <person name="Verrier P.J."/>
            <person name="Waters E."/>
            <person name="Wood A."/>
            <person name="Yang L."/>
            <person name="Cove D."/>
            <person name="Cuming A."/>
            <person name="Hasebe M."/>
            <person name="Lucas S."/>
            <person name="Mishler D.B."/>
            <person name="Reski R."/>
            <person name="Grigoriev I."/>
            <person name="Quatrano R.S."/>
            <person name="Boore J.L."/>
        </authorList>
    </citation>
    <scope>NUCLEOTIDE SEQUENCE [LARGE SCALE GENOMIC DNA]</scope>
    <source>
        <strain evidence="9 10">cv. Gransden 2004</strain>
    </source>
</reference>
<comment type="subcellular location">
    <subcellularLocation>
        <location evidence="2 7">Membrane</location>
        <topology evidence="2 7">Multi-pass membrane protein</topology>
    </subcellularLocation>
</comment>
<sequence length="207" mass="22424">MAPASQPPVIPVSQQGGATVGVTPSQATFWAFAGRAQDAVNLALAQKRPWAEVADRSQLAKPESFSEAITRARKNWFYFRINYSIILTGVVALSLIFNPGALFFLLALLAGWVYLYLIRSEPLVINGRTFSEREVLLGMSVFTIIMIFMTSVGSILISALLIGGAICFAHGAYRVPDDLFLDEQESAGGFLSFLSSGTGVPQMMSHV</sequence>
<dbReference type="AlphaFoldDB" id="A9TL99"/>
<evidence type="ECO:0000256" key="2">
    <source>
        <dbReference type="ARBA" id="ARBA00004141"/>
    </source>
</evidence>
<dbReference type="GeneID" id="112290992"/>
<dbReference type="STRING" id="3218.A9TL99"/>
<evidence type="ECO:0000313" key="9">
    <source>
        <dbReference type="EnsemblPlants" id="PAC:32966983.CDS.1"/>
    </source>
</evidence>
<keyword evidence="6 7" id="KW-0472">Membrane</keyword>
<evidence type="ECO:0000256" key="5">
    <source>
        <dbReference type="ARBA" id="ARBA00022989"/>
    </source>
</evidence>
<dbReference type="GO" id="GO:0016192">
    <property type="term" value="P:vesicle-mediated transport"/>
    <property type="evidence" value="ECO:0000318"/>
    <property type="project" value="GO_Central"/>
</dbReference>
<organism evidence="8">
    <name type="scientific">Physcomitrium patens</name>
    <name type="common">Spreading-leaved earth moss</name>
    <name type="synonym">Physcomitrella patens</name>
    <dbReference type="NCBI Taxonomy" id="3218"/>
    <lineage>
        <taxon>Eukaryota</taxon>
        <taxon>Viridiplantae</taxon>
        <taxon>Streptophyta</taxon>
        <taxon>Embryophyta</taxon>
        <taxon>Bryophyta</taxon>
        <taxon>Bryophytina</taxon>
        <taxon>Bryopsida</taxon>
        <taxon>Funariidae</taxon>
        <taxon>Funariales</taxon>
        <taxon>Funariaceae</taxon>
        <taxon>Physcomitrium</taxon>
    </lineage>
</organism>
<evidence type="ECO:0000256" key="6">
    <source>
        <dbReference type="ARBA" id="ARBA00023136"/>
    </source>
</evidence>
<accession>A9TL99</accession>
<evidence type="ECO:0000256" key="3">
    <source>
        <dbReference type="ARBA" id="ARBA00006483"/>
    </source>
</evidence>
<dbReference type="Gramene" id="Pp3c1_21000V3.2">
    <property type="protein sequence ID" value="PAC:32966984.CDS.1"/>
    <property type="gene ID" value="Pp3c1_21000"/>
</dbReference>
<name>A9TL99_PHYPA</name>
<dbReference type="GO" id="GO:0005783">
    <property type="term" value="C:endoplasmic reticulum"/>
    <property type="evidence" value="ECO:0000318"/>
    <property type="project" value="GO_Central"/>
</dbReference>
<dbReference type="OrthoDB" id="63113at2759"/>
<dbReference type="Proteomes" id="UP000006727">
    <property type="component" value="Chromosome 1"/>
</dbReference>
<dbReference type="FunCoup" id="A9TL99">
    <property type="interactions" value="3129"/>
</dbReference>
<proteinExistence type="inferred from homology"/>
<dbReference type="EnsemblPlants" id="Pp3c1_21000V3.2">
    <property type="protein sequence ID" value="PAC:32966984.CDS.1"/>
    <property type="gene ID" value="Pp3c1_21000"/>
</dbReference>
<feature type="transmembrane region" description="Helical" evidence="7">
    <location>
        <begin position="102"/>
        <end position="118"/>
    </location>
</feature>
<evidence type="ECO:0000313" key="8">
    <source>
        <dbReference type="EMBL" id="PNR62496.1"/>
    </source>
</evidence>
<dbReference type="Gramene" id="Pp3c1_21000V3.1">
    <property type="protein sequence ID" value="PAC:32966983.CDS.1"/>
    <property type="gene ID" value="Pp3c1_21000"/>
</dbReference>
<dbReference type="PaxDb" id="3218-PP1S257_28V6.2"/>